<dbReference type="InterPro" id="IPR000253">
    <property type="entry name" value="FHA_dom"/>
</dbReference>
<evidence type="ECO:0000313" key="5">
    <source>
        <dbReference type="Proteomes" id="UP000317722"/>
    </source>
</evidence>
<feature type="compositionally biased region" description="Polar residues" evidence="2">
    <location>
        <begin position="11"/>
        <end position="23"/>
    </location>
</feature>
<dbReference type="Proteomes" id="UP000317722">
    <property type="component" value="Unassembled WGS sequence"/>
</dbReference>
<dbReference type="EMBL" id="RCZM01000002">
    <property type="protein sequence ID" value="TPG18047.1"/>
    <property type="molecule type" value="Genomic_DNA"/>
</dbReference>
<dbReference type="AlphaFoldDB" id="A0A502CXQ4"/>
<dbReference type="Gene3D" id="2.60.200.20">
    <property type="match status" value="1"/>
</dbReference>
<gene>
    <name evidence="4" type="ORF">EAH86_06445</name>
</gene>
<proteinExistence type="predicted"/>
<comment type="caution">
    <text evidence="4">The sequence shown here is derived from an EMBL/GenBank/DDBJ whole genome shotgun (WGS) entry which is preliminary data.</text>
</comment>
<dbReference type="RefSeq" id="WP_140737883.1">
    <property type="nucleotide sequence ID" value="NZ_RCZM01000002.1"/>
</dbReference>
<sequence length="166" mass="18157">MNGNENDDQVSRPQPSAPSGHSDPTSRPHEPTTMRLPGINDLEQVDTSAEIEVALSKADQATVDALRPGTALLVVLRGPNTGARFLLDDDEVNSGRHPDSDIFLDDVTVSRKHANFRREGDTFVVRDVGSLNGTYVNRERIDEATLQTGDEVQIGKFRLVFYAGKA</sequence>
<feature type="domain" description="FHA" evidence="3">
    <location>
        <begin position="92"/>
        <end position="141"/>
    </location>
</feature>
<keyword evidence="1" id="KW-0597">Phosphoprotein</keyword>
<feature type="region of interest" description="Disordered" evidence="2">
    <location>
        <begin position="1"/>
        <end position="37"/>
    </location>
</feature>
<keyword evidence="5" id="KW-1185">Reference proteome</keyword>
<evidence type="ECO:0000256" key="2">
    <source>
        <dbReference type="SAM" id="MobiDB-lite"/>
    </source>
</evidence>
<dbReference type="Pfam" id="PF00498">
    <property type="entry name" value="FHA"/>
    <property type="match status" value="1"/>
</dbReference>
<accession>A0A502CXQ4</accession>
<dbReference type="OrthoDB" id="9815925at2"/>
<dbReference type="PANTHER" id="PTHR23308">
    <property type="entry name" value="NUCLEAR INHIBITOR OF PROTEIN PHOSPHATASE-1"/>
    <property type="match status" value="1"/>
</dbReference>
<dbReference type="SUPFAM" id="SSF49879">
    <property type="entry name" value="SMAD/FHA domain"/>
    <property type="match status" value="1"/>
</dbReference>
<dbReference type="PROSITE" id="PS50006">
    <property type="entry name" value="FHA_DOMAIN"/>
    <property type="match status" value="1"/>
</dbReference>
<dbReference type="InterPro" id="IPR008984">
    <property type="entry name" value="SMAD_FHA_dom_sf"/>
</dbReference>
<dbReference type="CDD" id="cd22684">
    <property type="entry name" value="FHA_GarA_OdhI-like"/>
    <property type="match status" value="1"/>
</dbReference>
<reference evidence="4 5" key="1">
    <citation type="journal article" date="2019" name="Environ. Microbiol.">
        <title>Species interactions and distinct microbial communities in high Arctic permafrost affected cryosols are associated with the CH4 and CO2 gas fluxes.</title>
        <authorList>
            <person name="Altshuler I."/>
            <person name="Hamel J."/>
            <person name="Turney S."/>
            <person name="Magnuson E."/>
            <person name="Levesque R."/>
            <person name="Greer C."/>
            <person name="Whyte L.G."/>
        </authorList>
    </citation>
    <scope>NUCLEOTIDE SEQUENCE [LARGE SCALE GENOMIC DNA]</scope>
    <source>
        <strain evidence="4 5">S9.3A</strain>
    </source>
</reference>
<name>A0A502CXQ4_9MICO</name>
<evidence type="ECO:0000259" key="3">
    <source>
        <dbReference type="PROSITE" id="PS50006"/>
    </source>
</evidence>
<evidence type="ECO:0000313" key="4">
    <source>
        <dbReference type="EMBL" id="TPG18047.1"/>
    </source>
</evidence>
<evidence type="ECO:0000256" key="1">
    <source>
        <dbReference type="ARBA" id="ARBA00022553"/>
    </source>
</evidence>
<organism evidence="4 5">
    <name type="scientific">Pedococcus bigeumensis</name>
    <dbReference type="NCBI Taxonomy" id="433644"/>
    <lineage>
        <taxon>Bacteria</taxon>
        <taxon>Bacillati</taxon>
        <taxon>Actinomycetota</taxon>
        <taxon>Actinomycetes</taxon>
        <taxon>Micrococcales</taxon>
        <taxon>Intrasporangiaceae</taxon>
        <taxon>Pedococcus</taxon>
    </lineage>
</organism>
<dbReference type="SMART" id="SM00240">
    <property type="entry name" value="FHA"/>
    <property type="match status" value="1"/>
</dbReference>
<protein>
    <submittedName>
        <fullName evidence="4">FHA domain-containing protein</fullName>
    </submittedName>
</protein>
<dbReference type="InterPro" id="IPR050923">
    <property type="entry name" value="Cell_Proc_Reg/RNA_Proc"/>
</dbReference>